<keyword evidence="2" id="KW-1185">Reference proteome</keyword>
<dbReference type="SUPFAM" id="SSF48403">
    <property type="entry name" value="Ankyrin repeat"/>
    <property type="match status" value="1"/>
</dbReference>
<organism evidence="1 2">
    <name type="scientific">Tribonema minus</name>
    <dbReference type="NCBI Taxonomy" id="303371"/>
    <lineage>
        <taxon>Eukaryota</taxon>
        <taxon>Sar</taxon>
        <taxon>Stramenopiles</taxon>
        <taxon>Ochrophyta</taxon>
        <taxon>PX clade</taxon>
        <taxon>Xanthophyceae</taxon>
        <taxon>Tribonematales</taxon>
        <taxon>Tribonemataceae</taxon>
        <taxon>Tribonema</taxon>
    </lineage>
</organism>
<dbReference type="Gene3D" id="1.25.40.20">
    <property type="entry name" value="Ankyrin repeat-containing domain"/>
    <property type="match status" value="1"/>
</dbReference>
<dbReference type="EMBL" id="JAFCMP010000511">
    <property type="protein sequence ID" value="KAG5178922.1"/>
    <property type="molecule type" value="Genomic_DNA"/>
</dbReference>
<sequence>MSDATDNHLYGVLEEQLVRLSSLSWLTADSTSLGSTEQGPCPSKSPDKGSTFAELTLAKAELEGLRAAADALPTAQLGGRALRCGVRWLEEHMRDVEDSLRTLQQDASDHSPVSPVGRVFNDTSLRKEVLRCLGPGYWLYVAGTSKALRSAYMTVLAEHKQDHRVICATSGAAAAQSVSTFRMAQECGITNQQLGAYKFHRAVGRSGSVELIRLAAAAGMHGDRIAVLAGAAETCSIEAIEELYHQTSCSHQDLASAIEDLHEHQSDDDEDALIVTASTYSEAKDPLITGRARQDWPDWFLTGLCCRAARYGHLETLRWLMASGVALNIFSIMDAAVFSGRLEVVQRLRTQSFAFTAASANLAAALGHLPLLRWLHAQGTDVCPFDAASVVNAALWAWLRDIGALVWFTSEMRAKQLRNACKCNDGTASVQWLLSKGAVWPNNLAELVESRKWSPGAAYRAVAAGCPFGQDRTSATYMRVL</sequence>
<gene>
    <name evidence="1" type="ORF">JKP88DRAFT_280835</name>
</gene>
<protein>
    <recommendedName>
        <fullName evidence="3">Ankyrin repeat protein</fullName>
    </recommendedName>
</protein>
<comment type="caution">
    <text evidence="1">The sequence shown here is derived from an EMBL/GenBank/DDBJ whole genome shotgun (WGS) entry which is preliminary data.</text>
</comment>
<dbReference type="Proteomes" id="UP000664859">
    <property type="component" value="Unassembled WGS sequence"/>
</dbReference>
<reference evidence="1" key="1">
    <citation type="submission" date="2021-02" db="EMBL/GenBank/DDBJ databases">
        <title>First Annotated Genome of the Yellow-green Alga Tribonema minus.</title>
        <authorList>
            <person name="Mahan K.M."/>
        </authorList>
    </citation>
    <scope>NUCLEOTIDE SEQUENCE</scope>
    <source>
        <strain evidence="1">UTEX B ZZ1240</strain>
    </source>
</reference>
<dbReference type="AlphaFoldDB" id="A0A835YP30"/>
<evidence type="ECO:0000313" key="1">
    <source>
        <dbReference type="EMBL" id="KAG5178922.1"/>
    </source>
</evidence>
<accession>A0A835YP30</accession>
<dbReference type="InterPro" id="IPR036770">
    <property type="entry name" value="Ankyrin_rpt-contain_sf"/>
</dbReference>
<evidence type="ECO:0000313" key="2">
    <source>
        <dbReference type="Proteomes" id="UP000664859"/>
    </source>
</evidence>
<proteinExistence type="predicted"/>
<evidence type="ECO:0008006" key="3">
    <source>
        <dbReference type="Google" id="ProtNLM"/>
    </source>
</evidence>
<name>A0A835YP30_9STRA</name>